<dbReference type="GO" id="GO:0005634">
    <property type="term" value="C:nucleus"/>
    <property type="evidence" value="ECO:0007669"/>
    <property type="project" value="UniProtKB-SubCell"/>
</dbReference>
<comment type="caution">
    <text evidence="15">The sequence shown here is derived from an EMBL/GenBank/DDBJ whole genome shotgun (WGS) entry which is preliminary data.</text>
</comment>
<evidence type="ECO:0000256" key="6">
    <source>
        <dbReference type="ARBA" id="ARBA00023163"/>
    </source>
</evidence>
<name>A0A2J8TPE3_PONAB</name>
<keyword evidence="4" id="KW-0221">Differentiation</keyword>
<dbReference type="SMART" id="SM00353">
    <property type="entry name" value="HLH"/>
    <property type="match status" value="1"/>
</dbReference>
<evidence type="ECO:0000313" key="15">
    <source>
        <dbReference type="EMBL" id="PNJ34907.1"/>
    </source>
</evidence>
<comment type="subunit">
    <text evidence="9">Transcription repression requires formation of a complex with a corepressor protein of the Groucho/TLE family. Interacts with HES1.</text>
</comment>
<feature type="region of interest" description="Disordered" evidence="13">
    <location>
        <begin position="195"/>
        <end position="214"/>
    </location>
</feature>
<evidence type="ECO:0000256" key="3">
    <source>
        <dbReference type="ARBA" id="ARBA00022491"/>
    </source>
</evidence>
<dbReference type="AlphaFoldDB" id="A0A2J8TPE3"/>
<dbReference type="EMBL" id="NDHI03003487">
    <property type="protein sequence ID" value="PNJ34907.1"/>
    <property type="molecule type" value="Genomic_DNA"/>
</dbReference>
<evidence type="ECO:0000256" key="11">
    <source>
        <dbReference type="ARBA" id="ARBA00081410"/>
    </source>
</evidence>
<keyword evidence="3" id="KW-0678">Repressor</keyword>
<dbReference type="Pfam" id="PF00010">
    <property type="entry name" value="HLH"/>
    <property type="match status" value="1"/>
</dbReference>
<evidence type="ECO:0000256" key="4">
    <source>
        <dbReference type="ARBA" id="ARBA00022782"/>
    </source>
</evidence>
<comment type="subcellular location">
    <subcellularLocation>
        <location evidence="1">Nucleus</location>
    </subcellularLocation>
</comment>
<dbReference type="GO" id="GO:1990837">
    <property type="term" value="F:sequence-specific double-stranded DNA binding"/>
    <property type="evidence" value="ECO:0007669"/>
    <property type="project" value="UniProtKB-ARBA"/>
</dbReference>
<keyword evidence="6" id="KW-0804">Transcription</keyword>
<feature type="compositionally biased region" description="Basic residues" evidence="13">
    <location>
        <begin position="89"/>
        <end position="106"/>
    </location>
</feature>
<dbReference type="InterPro" id="IPR050370">
    <property type="entry name" value="HES_HEY"/>
</dbReference>
<evidence type="ECO:0000256" key="10">
    <source>
        <dbReference type="ARBA" id="ARBA00073426"/>
    </source>
</evidence>
<keyword evidence="7" id="KW-0539">Nucleus</keyword>
<feature type="domain" description="BHLH" evidence="14">
    <location>
        <begin position="25"/>
        <end position="77"/>
    </location>
</feature>
<keyword evidence="12" id="KW-0175">Coiled coil</keyword>
<organism evidence="15">
    <name type="scientific">Pongo abelii</name>
    <name type="common">Sumatran orangutan</name>
    <name type="synonym">Pongo pygmaeus abelii</name>
    <dbReference type="NCBI Taxonomy" id="9601"/>
    <lineage>
        <taxon>Eukaryota</taxon>
        <taxon>Metazoa</taxon>
        <taxon>Chordata</taxon>
        <taxon>Craniata</taxon>
        <taxon>Vertebrata</taxon>
        <taxon>Euteleostomi</taxon>
        <taxon>Mammalia</taxon>
        <taxon>Eutheria</taxon>
        <taxon>Euarchontoglires</taxon>
        <taxon>Primates</taxon>
        <taxon>Haplorrhini</taxon>
        <taxon>Catarrhini</taxon>
        <taxon>Hominidae</taxon>
        <taxon>Pongo</taxon>
    </lineage>
</organism>
<protein>
    <recommendedName>
        <fullName evidence="10">Transcription cofactor HES-6</fullName>
    </recommendedName>
    <alternativeName>
        <fullName evidence="11">Hairy and enhancer of split 6</fullName>
    </alternativeName>
</protein>
<evidence type="ECO:0000256" key="5">
    <source>
        <dbReference type="ARBA" id="ARBA00023015"/>
    </source>
</evidence>
<dbReference type="PROSITE" id="PS50888">
    <property type="entry name" value="BHLH"/>
    <property type="match status" value="1"/>
</dbReference>
<evidence type="ECO:0000256" key="8">
    <source>
        <dbReference type="ARBA" id="ARBA00055708"/>
    </source>
</evidence>
<evidence type="ECO:0000256" key="13">
    <source>
        <dbReference type="SAM" id="MobiDB-lite"/>
    </source>
</evidence>
<comment type="function">
    <text evidence="8">Does not bind DNA itself but suppresses both HES1-mediated N box-dependent transcriptional repression and binding of HES1 to E box sequences. Also suppresses HES1-mediated inhibition of the heterodimer formed by ASCL1/MASH1 and TCF3/E47, allowing ASCL1 and TCF3 to up-regulate transcription in its presence. Promotes cell differentiation.</text>
</comment>
<feature type="compositionally biased region" description="Low complexity" evidence="13">
    <location>
        <begin position="143"/>
        <end position="168"/>
    </location>
</feature>
<keyword evidence="2" id="KW-0217">Developmental protein</keyword>
<feature type="compositionally biased region" description="Basic and acidic residues" evidence="13">
    <location>
        <begin position="8"/>
        <end position="25"/>
    </location>
</feature>
<evidence type="ECO:0000256" key="2">
    <source>
        <dbReference type="ARBA" id="ARBA00022473"/>
    </source>
</evidence>
<evidence type="ECO:0000259" key="14">
    <source>
        <dbReference type="PROSITE" id="PS50888"/>
    </source>
</evidence>
<evidence type="ECO:0000256" key="7">
    <source>
        <dbReference type="ARBA" id="ARBA00023242"/>
    </source>
</evidence>
<feature type="region of interest" description="Disordered" evidence="13">
    <location>
        <begin position="85"/>
        <end position="168"/>
    </location>
</feature>
<dbReference type="PANTHER" id="PTHR10985">
    <property type="entry name" value="BASIC HELIX-LOOP-HELIX TRANSCRIPTION FACTOR, HES-RELATED"/>
    <property type="match status" value="1"/>
</dbReference>
<dbReference type="InterPro" id="IPR011598">
    <property type="entry name" value="bHLH_dom"/>
</dbReference>
<accession>A0A2J8TPE3</accession>
<evidence type="ECO:0000256" key="9">
    <source>
        <dbReference type="ARBA" id="ARBA00064255"/>
    </source>
</evidence>
<gene>
    <name evidence="15" type="ORF">CR201_G0033073</name>
</gene>
<dbReference type="FunFam" id="4.10.280.10:FF:000081">
    <property type="entry name" value="transcription cofactor HES-6 isoform X1"/>
    <property type="match status" value="1"/>
</dbReference>
<dbReference type="InterPro" id="IPR036638">
    <property type="entry name" value="HLH_DNA-bd_sf"/>
</dbReference>
<keyword evidence="5" id="KW-0805">Transcription regulation</keyword>
<dbReference type="SUPFAM" id="SSF47459">
    <property type="entry name" value="HLH, helix-loop-helix DNA-binding domain"/>
    <property type="match status" value="1"/>
</dbReference>
<evidence type="ECO:0000256" key="1">
    <source>
        <dbReference type="ARBA" id="ARBA00004123"/>
    </source>
</evidence>
<dbReference type="GO" id="GO:0046983">
    <property type="term" value="F:protein dimerization activity"/>
    <property type="evidence" value="ECO:0007669"/>
    <property type="project" value="InterPro"/>
</dbReference>
<reference evidence="15" key="1">
    <citation type="submission" date="2017-12" db="EMBL/GenBank/DDBJ databases">
        <title>High-resolution comparative analysis of great ape genomes.</title>
        <authorList>
            <person name="Pollen A."/>
            <person name="Hastie A."/>
            <person name="Hormozdiari F."/>
            <person name="Dougherty M."/>
            <person name="Liu R."/>
            <person name="Chaisson M."/>
            <person name="Hoppe E."/>
            <person name="Hill C."/>
            <person name="Pang A."/>
            <person name="Hillier L."/>
            <person name="Baker C."/>
            <person name="Armstrong J."/>
            <person name="Shendure J."/>
            <person name="Paten B."/>
            <person name="Wilson R."/>
            <person name="Chao H."/>
            <person name="Schneider V."/>
            <person name="Ventura M."/>
            <person name="Kronenberg Z."/>
            <person name="Murali S."/>
            <person name="Gordon D."/>
            <person name="Cantsilieris S."/>
            <person name="Munson K."/>
            <person name="Nelson B."/>
            <person name="Raja A."/>
            <person name="Underwood J."/>
            <person name="Diekhans M."/>
            <person name="Fiddes I."/>
            <person name="Haussler D."/>
            <person name="Eichler E."/>
        </authorList>
    </citation>
    <scope>NUCLEOTIDE SEQUENCE [LARGE SCALE GENOMIC DNA]</scope>
    <source>
        <strain evidence="15">Susie</strain>
    </source>
</reference>
<sequence>MAPPAAPGRDRVGREDEDGWETRGDRKARKPLVEKKRRARINESLQELRLLLAGAEVQAKLENAEVLELTVRRVQGVLRSRARGEWRRGGRGRRPRAPVTPARRRTSFPAPLSCRRRGLPPEQGAPPRLLGEPRPRGPGGLGHAVAAHRAGRGSLPPTLGPRARAAAGGSERALRCRLHPVHARGAHVRVHVPGHRRHRRCRAPEPSARVHAAA</sequence>
<feature type="coiled-coil region" evidence="12">
    <location>
        <begin position="38"/>
        <end position="65"/>
    </location>
</feature>
<proteinExistence type="predicted"/>
<dbReference type="GO" id="GO:0030154">
    <property type="term" value="P:cell differentiation"/>
    <property type="evidence" value="ECO:0007669"/>
    <property type="project" value="UniProtKB-KW"/>
</dbReference>
<dbReference type="Gene3D" id="4.10.280.10">
    <property type="entry name" value="Helix-loop-helix DNA-binding domain"/>
    <property type="match status" value="1"/>
</dbReference>
<evidence type="ECO:0000256" key="12">
    <source>
        <dbReference type="SAM" id="Coils"/>
    </source>
</evidence>
<feature type="region of interest" description="Disordered" evidence="13">
    <location>
        <begin position="1"/>
        <end position="34"/>
    </location>
</feature>